<accession>A0A1G7I1V1</accession>
<evidence type="ECO:0000313" key="1">
    <source>
        <dbReference type="EMBL" id="SDF06712.1"/>
    </source>
</evidence>
<proteinExistence type="predicted"/>
<dbReference type="Proteomes" id="UP000199406">
    <property type="component" value="Unassembled WGS sequence"/>
</dbReference>
<evidence type="ECO:0000313" key="2">
    <source>
        <dbReference type="Proteomes" id="UP000199406"/>
    </source>
</evidence>
<reference evidence="2" key="1">
    <citation type="submission" date="2016-10" db="EMBL/GenBank/DDBJ databases">
        <authorList>
            <person name="Varghese N."/>
            <person name="Submissions S."/>
        </authorList>
    </citation>
    <scope>NUCLEOTIDE SEQUENCE [LARGE SCALE GENOMIC DNA]</scope>
    <source>
        <strain evidence="2">DSM 44268</strain>
    </source>
</reference>
<organism evidence="1 2">
    <name type="scientific">Blastococcus aurantiacus</name>
    <dbReference type="NCBI Taxonomy" id="1550231"/>
    <lineage>
        <taxon>Bacteria</taxon>
        <taxon>Bacillati</taxon>
        <taxon>Actinomycetota</taxon>
        <taxon>Actinomycetes</taxon>
        <taxon>Geodermatophilales</taxon>
        <taxon>Geodermatophilaceae</taxon>
        <taxon>Blastococcus</taxon>
    </lineage>
</organism>
<keyword evidence="2" id="KW-1185">Reference proteome</keyword>
<dbReference type="EMBL" id="FNBT01000001">
    <property type="protein sequence ID" value="SDF06712.1"/>
    <property type="molecule type" value="Genomic_DNA"/>
</dbReference>
<dbReference type="AlphaFoldDB" id="A0A1G7I1V1"/>
<name>A0A1G7I1V1_9ACTN</name>
<dbReference type="OrthoDB" id="2962349at2"/>
<gene>
    <name evidence="1" type="ORF">SAMN05660662_0956</name>
</gene>
<sequence>MTSTTLFGVSVPGDKVTGIAAAVAELNPRPRGQRWSSLSACVLDAVWSIGARYNAVVGPLVHRVLSEGASGPLLTPGPPVEDVYPLDRFADRFPDEEALLAVAQNRQRTSTRNGITKAQAVLGYVRVLRDHGVDDIAAANVAMSSPPLLASLDKGLYRIRGEGKYGIRRGYFWMLCGDDARVKPDRMVLRWLEPHGVRDPHVAQQLLIDVAAFMTREGSTPVTPWEVDHAIWLAARNGTSA</sequence>
<dbReference type="STRING" id="1550231.SAMN05660662_0956"/>
<protein>
    <submittedName>
        <fullName evidence="1">Uncharacterized protein</fullName>
    </submittedName>
</protein>